<sequence length="147" mass="15308">MNAPVTGASARPQGNYVAAKRHADVIYTAGMTPRRAGVLLLQGPVRADSPLEDYREAVTLACANALHAARARLTRGEDIDGVLSLTVFIWAAKAFSAHSRLADFASNYLAAELGTAGIGARAAVGVASLPGNAPVEIQLIATVSRRE</sequence>
<dbReference type="SUPFAM" id="SSF55298">
    <property type="entry name" value="YjgF-like"/>
    <property type="match status" value="1"/>
</dbReference>
<dbReference type="PANTHER" id="PTHR43760:SF1">
    <property type="entry name" value="ENDORIBONUCLEASE L-PSP_CHORISMATE MUTASE-LIKE DOMAIN-CONTAINING PROTEIN"/>
    <property type="match status" value="1"/>
</dbReference>
<dbReference type="Pfam" id="PF01042">
    <property type="entry name" value="Ribonuc_L-PSP"/>
    <property type="match status" value="1"/>
</dbReference>
<proteinExistence type="predicted"/>
<dbReference type="PATRIC" id="fig|1239307.3.peg.1678"/>
<dbReference type="InterPro" id="IPR013813">
    <property type="entry name" value="Endoribo_LPSP/chorism_mut-like"/>
</dbReference>
<organism evidence="1 2">
    <name type="scientific">Sodalis praecaptivus</name>
    <dbReference type="NCBI Taxonomy" id="1239307"/>
    <lineage>
        <taxon>Bacteria</taxon>
        <taxon>Pseudomonadati</taxon>
        <taxon>Pseudomonadota</taxon>
        <taxon>Gammaproteobacteria</taxon>
        <taxon>Enterobacterales</taxon>
        <taxon>Bruguierivoracaceae</taxon>
        <taxon>Sodalis</taxon>
    </lineage>
</organism>
<reference evidence="1 2" key="1">
    <citation type="journal article" date="2014" name="Genome Biol. Evol.">
        <title>Genome degeneration and adaptation in a nascent stage of symbiosis.</title>
        <authorList>
            <person name="Oakeson K.F."/>
            <person name="Gil R."/>
            <person name="Clayton A.L."/>
            <person name="Dunn D.M."/>
            <person name="von Niederhausern A.C."/>
            <person name="Hamil C."/>
            <person name="Aoyagi A."/>
            <person name="Duval B."/>
            <person name="Baca A."/>
            <person name="Silva F.J."/>
            <person name="Vallier A."/>
            <person name="Jackson D.G."/>
            <person name="Latorre A."/>
            <person name="Weiss R.B."/>
            <person name="Heddi A."/>
            <person name="Moya A."/>
            <person name="Dale C."/>
        </authorList>
    </citation>
    <scope>NUCLEOTIDE SEQUENCE [LARGE SCALE GENOMIC DNA]</scope>
    <source>
        <strain evidence="1 2">HS1</strain>
    </source>
</reference>
<dbReference type="RefSeq" id="WP_025421736.1">
    <property type="nucleotide sequence ID" value="NZ_CP006569.1"/>
</dbReference>
<dbReference type="KEGG" id="sod:Sant_1544"/>
<evidence type="ECO:0000313" key="2">
    <source>
        <dbReference type="Proteomes" id="UP000019028"/>
    </source>
</evidence>
<evidence type="ECO:0000313" key="1">
    <source>
        <dbReference type="EMBL" id="AHF76602.1"/>
    </source>
</evidence>
<protein>
    <submittedName>
        <fullName evidence="1">Endoribonuclease L-PSP</fullName>
    </submittedName>
</protein>
<name>W0HVQ9_9GAMM</name>
<keyword evidence="2" id="KW-1185">Reference proteome</keyword>
<dbReference type="InterPro" id="IPR006175">
    <property type="entry name" value="YjgF/YER057c/UK114"/>
</dbReference>
<dbReference type="Proteomes" id="UP000019028">
    <property type="component" value="Chromosome"/>
</dbReference>
<dbReference type="CDD" id="cd02199">
    <property type="entry name" value="YjgF_YER057c_UK114_like_1"/>
    <property type="match status" value="1"/>
</dbReference>
<dbReference type="InterPro" id="IPR035959">
    <property type="entry name" value="RutC-like_sf"/>
</dbReference>
<dbReference type="Gene3D" id="3.30.1330.40">
    <property type="entry name" value="RutC-like"/>
    <property type="match status" value="1"/>
</dbReference>
<dbReference type="PANTHER" id="PTHR43760">
    <property type="entry name" value="ENDORIBONUCLEASE-RELATED"/>
    <property type="match status" value="1"/>
</dbReference>
<dbReference type="AlphaFoldDB" id="W0HVQ9"/>
<dbReference type="HOGENOM" id="CLU_104845_0_1_6"/>
<gene>
    <name evidence="1" type="ORF">Sant_1544</name>
</gene>
<accession>W0HVQ9</accession>
<dbReference type="OrthoDB" id="8587942at2"/>
<dbReference type="EMBL" id="CP006569">
    <property type="protein sequence ID" value="AHF76602.1"/>
    <property type="molecule type" value="Genomic_DNA"/>
</dbReference>